<reference evidence="1" key="1">
    <citation type="submission" date="2014-11" db="EMBL/GenBank/DDBJ databases">
        <authorList>
            <person name="Amaro Gonzalez C."/>
        </authorList>
    </citation>
    <scope>NUCLEOTIDE SEQUENCE</scope>
</reference>
<dbReference type="EMBL" id="GBXM01064389">
    <property type="protein sequence ID" value="JAH44188.1"/>
    <property type="molecule type" value="Transcribed_RNA"/>
</dbReference>
<organism evidence="1">
    <name type="scientific">Anguilla anguilla</name>
    <name type="common">European freshwater eel</name>
    <name type="synonym">Muraena anguilla</name>
    <dbReference type="NCBI Taxonomy" id="7936"/>
    <lineage>
        <taxon>Eukaryota</taxon>
        <taxon>Metazoa</taxon>
        <taxon>Chordata</taxon>
        <taxon>Craniata</taxon>
        <taxon>Vertebrata</taxon>
        <taxon>Euteleostomi</taxon>
        <taxon>Actinopterygii</taxon>
        <taxon>Neopterygii</taxon>
        <taxon>Teleostei</taxon>
        <taxon>Anguilliformes</taxon>
        <taxon>Anguillidae</taxon>
        <taxon>Anguilla</taxon>
    </lineage>
</organism>
<sequence length="42" mass="4866">MILIMKSGYILSFLANSEVFIIHKYDNLVEQNVAYKILSMTN</sequence>
<proteinExistence type="predicted"/>
<protein>
    <submittedName>
        <fullName evidence="1">Uncharacterized protein</fullName>
    </submittedName>
</protein>
<dbReference type="AlphaFoldDB" id="A0A0E9SUF3"/>
<reference evidence="1" key="2">
    <citation type="journal article" date="2015" name="Fish Shellfish Immunol.">
        <title>Early steps in the European eel (Anguilla anguilla)-Vibrio vulnificus interaction in the gills: Role of the RtxA13 toxin.</title>
        <authorList>
            <person name="Callol A."/>
            <person name="Pajuelo D."/>
            <person name="Ebbesson L."/>
            <person name="Teles M."/>
            <person name="MacKenzie S."/>
            <person name="Amaro C."/>
        </authorList>
    </citation>
    <scope>NUCLEOTIDE SEQUENCE</scope>
</reference>
<evidence type="ECO:0000313" key="1">
    <source>
        <dbReference type="EMBL" id="JAH44188.1"/>
    </source>
</evidence>
<accession>A0A0E9SUF3</accession>
<name>A0A0E9SUF3_ANGAN</name>